<dbReference type="Proteomes" id="UP000195880">
    <property type="component" value="Chromosome"/>
</dbReference>
<evidence type="ECO:0000313" key="5">
    <source>
        <dbReference type="Proteomes" id="UP000195880"/>
    </source>
</evidence>
<dbReference type="PROSITE" id="PS50801">
    <property type="entry name" value="STAS"/>
    <property type="match status" value="1"/>
</dbReference>
<dbReference type="CDD" id="cd07043">
    <property type="entry name" value="STAS_anti-anti-sigma_factors"/>
    <property type="match status" value="1"/>
</dbReference>
<dbReference type="Pfam" id="PF01740">
    <property type="entry name" value="STAS"/>
    <property type="match status" value="1"/>
</dbReference>
<reference evidence="4 5" key="1">
    <citation type="submission" date="2017-05" db="EMBL/GenBank/DDBJ databases">
        <title>Streptomyces alboflavus Genome sequencing and assembly.</title>
        <authorList>
            <person name="Wang Y."/>
            <person name="Du B."/>
            <person name="Ding Y."/>
            <person name="Liu H."/>
            <person name="Hou Q."/>
            <person name="Liu K."/>
            <person name="Wang C."/>
            <person name="Yao L."/>
        </authorList>
    </citation>
    <scope>NUCLEOTIDE SEQUENCE [LARGE SCALE GENOMIC DNA]</scope>
    <source>
        <strain evidence="4 5">MDJK44</strain>
    </source>
</reference>
<protein>
    <recommendedName>
        <fullName evidence="2">Anti-sigma factor antagonist</fullName>
    </recommendedName>
</protein>
<evidence type="ECO:0000256" key="2">
    <source>
        <dbReference type="RuleBase" id="RU003749"/>
    </source>
</evidence>
<evidence type="ECO:0000256" key="1">
    <source>
        <dbReference type="ARBA" id="ARBA00009013"/>
    </source>
</evidence>
<dbReference type="STRING" id="67267.GCA_000716675_00335"/>
<dbReference type="PANTHER" id="PTHR33495">
    <property type="entry name" value="ANTI-SIGMA FACTOR ANTAGONIST TM_1081-RELATED-RELATED"/>
    <property type="match status" value="1"/>
</dbReference>
<dbReference type="InterPro" id="IPR036513">
    <property type="entry name" value="STAS_dom_sf"/>
</dbReference>
<organism evidence="4 5">
    <name type="scientific">Streptomyces alboflavus</name>
    <dbReference type="NCBI Taxonomy" id="67267"/>
    <lineage>
        <taxon>Bacteria</taxon>
        <taxon>Bacillati</taxon>
        <taxon>Actinomycetota</taxon>
        <taxon>Actinomycetes</taxon>
        <taxon>Kitasatosporales</taxon>
        <taxon>Streptomycetaceae</taxon>
        <taxon>Streptomyces</taxon>
    </lineage>
</organism>
<dbReference type="Gene3D" id="3.30.750.24">
    <property type="entry name" value="STAS domain"/>
    <property type="match status" value="1"/>
</dbReference>
<comment type="similarity">
    <text evidence="1 2">Belongs to the anti-sigma-factor antagonist family.</text>
</comment>
<keyword evidence="5" id="KW-1185">Reference proteome</keyword>
<sequence length="123" mass="13484">MLEDHAEFGLRAEVRQERLVVAFWGELDILADEVLAAPLTRLARENHRDLVLDLRAVSFLDCGGLTLLCRARDGAQQRQVGVVLVVDNPFFRKILRLAGLADTFEITGDLESALTAGAEGSPV</sequence>
<dbReference type="KEGG" id="salf:SMD44_08291"/>
<dbReference type="EMBL" id="CP021748">
    <property type="protein sequence ID" value="ARX88804.1"/>
    <property type="molecule type" value="Genomic_DNA"/>
</dbReference>
<dbReference type="PANTHER" id="PTHR33495:SF2">
    <property type="entry name" value="ANTI-SIGMA FACTOR ANTAGONIST TM_1081-RELATED"/>
    <property type="match status" value="1"/>
</dbReference>
<dbReference type="RefSeq" id="WP_087887020.1">
    <property type="nucleotide sequence ID" value="NZ_CP021748.1"/>
</dbReference>
<evidence type="ECO:0000259" key="3">
    <source>
        <dbReference type="PROSITE" id="PS50801"/>
    </source>
</evidence>
<dbReference type="AlphaFoldDB" id="A0A1Z1WQX2"/>
<name>A0A1Z1WQX2_9ACTN</name>
<feature type="domain" description="STAS" evidence="3">
    <location>
        <begin position="8"/>
        <end position="117"/>
    </location>
</feature>
<accession>A0A1Z1WQX2</accession>
<proteinExistence type="inferred from homology"/>
<evidence type="ECO:0000313" key="4">
    <source>
        <dbReference type="EMBL" id="ARX88804.1"/>
    </source>
</evidence>
<dbReference type="OrthoDB" id="4833278at2"/>
<dbReference type="GO" id="GO:0043856">
    <property type="term" value="F:anti-sigma factor antagonist activity"/>
    <property type="evidence" value="ECO:0007669"/>
    <property type="project" value="InterPro"/>
</dbReference>
<gene>
    <name evidence="4" type="ORF">SMD44_08291</name>
</gene>
<dbReference type="eggNOG" id="COG1366">
    <property type="taxonomic scope" value="Bacteria"/>
</dbReference>
<dbReference type="NCBIfam" id="TIGR00377">
    <property type="entry name" value="ant_ant_sig"/>
    <property type="match status" value="1"/>
</dbReference>
<dbReference type="InterPro" id="IPR003658">
    <property type="entry name" value="Anti-sigma_ant"/>
</dbReference>
<dbReference type="SUPFAM" id="SSF52091">
    <property type="entry name" value="SpoIIaa-like"/>
    <property type="match status" value="1"/>
</dbReference>
<dbReference type="InterPro" id="IPR002645">
    <property type="entry name" value="STAS_dom"/>
</dbReference>